<protein>
    <submittedName>
        <fullName evidence="3">Ig-like domain-containing protein</fullName>
    </submittedName>
</protein>
<reference evidence="3 4" key="1">
    <citation type="submission" date="2020-08" db="EMBL/GenBank/DDBJ databases">
        <title>Edaphobacter telluris sp. nov. and Acidobacterium dinghuensis sp. nov., two acidobacteria isolated from forest soil.</title>
        <authorList>
            <person name="Fu J."/>
            <person name="Qiu L."/>
        </authorList>
    </citation>
    <scope>NUCLEOTIDE SEQUENCE [LARGE SCALE GENOMIC DNA]</scope>
    <source>
        <strain evidence="3">4Y35</strain>
    </source>
</reference>
<dbReference type="Gene3D" id="2.60.40.1080">
    <property type="match status" value="7"/>
</dbReference>
<dbReference type="SMART" id="SM00635">
    <property type="entry name" value="BID_2"/>
    <property type="match status" value="7"/>
</dbReference>
<dbReference type="Pfam" id="PF02368">
    <property type="entry name" value="Big_2"/>
    <property type="match status" value="4"/>
</dbReference>
<feature type="signal peptide" evidence="1">
    <location>
        <begin position="1"/>
        <end position="29"/>
    </location>
</feature>
<evidence type="ECO:0000313" key="4">
    <source>
        <dbReference type="Proteomes" id="UP000515312"/>
    </source>
</evidence>
<organism evidence="3 4">
    <name type="scientific">Alloacidobacterium dinghuense</name>
    <dbReference type="NCBI Taxonomy" id="2763107"/>
    <lineage>
        <taxon>Bacteria</taxon>
        <taxon>Pseudomonadati</taxon>
        <taxon>Acidobacteriota</taxon>
        <taxon>Terriglobia</taxon>
        <taxon>Terriglobales</taxon>
        <taxon>Acidobacteriaceae</taxon>
        <taxon>Alloacidobacterium</taxon>
    </lineage>
</organism>
<dbReference type="EMBL" id="CP060394">
    <property type="protein sequence ID" value="QNI30919.1"/>
    <property type="molecule type" value="Genomic_DNA"/>
</dbReference>
<gene>
    <name evidence="3" type="ORF">H7849_17615</name>
</gene>
<proteinExistence type="predicted"/>
<keyword evidence="4" id="KW-1185">Reference proteome</keyword>
<feature type="chain" id="PRO_5028948052" evidence="1">
    <location>
        <begin position="30"/>
        <end position="799"/>
    </location>
</feature>
<dbReference type="Proteomes" id="UP000515312">
    <property type="component" value="Chromosome"/>
</dbReference>
<feature type="domain" description="BIG2" evidence="2">
    <location>
        <begin position="554"/>
        <end position="635"/>
    </location>
</feature>
<sequence length="799" mass="78369">MSVQSHATAFLSRLSACTMFFLTGLLISACGGGSDTQQSEIIAIIPHTASVSLGQTVQFRATGYMNNGQTQDLTSSVSWQSSNTGIATVSPSGLATSVTPGTINMTASWNGHSSTASLVVAKAALETLTITPPSASVVLGQAAQLTAIGTFSDKTTQDLTSVADWSSAQPAVATVNTAGLATSKAVGNTTVTASVGSITASNQLAVSPAALSAIVVGSAAAATPLGTKEQFTAQGVYTDGSKVDITNQVTWTSTPSGIVAIGTNGLAATHAVGNVTVTAVSAGVTGTGSFTVSPAALVSIAVQGTSATVPLGVNAQFTATGTYTDGSTSDITSTASWTGLPAGIVNVAPNGLAASKAAGTATITATASGISGSNKLTVTSATLVSIAVHSPSAALPLGTNGQLGATGTYTDGSTADLTSTATWTSSPAGIVAVSSAGAVSTKAVGNAAVTATSAGKSGSGKVAVSSAALVSIQVSSSRSSLPLGSTQQLNATGVYTDSSTQNLTGAVQWVSASPDVVGVSNAGLATAKAQGATNVLASSGAVTGATGLNVAAAELTSIGISPAAPTVPLGSNLQLSSLGSFTDGSSQDVTSQITWSVDRPDIAVITPGGMITGLQVGSAVVTASLNGVQASATITVQPLAIVGYFDATSGVDTTLRITNPAITGQDLCAMIYVFDNDQQLSECCGCLVSQNGLRTLSLNNNLLNNPLTGVQSKSGTVMVVSADYASNLSCNASAMTPTGAQIAWSTHLLKSSTGQTVSTEDTFSASPLNATLSSSLQAQCSFVQTLGSGQGICSCGTGD</sequence>
<name>A0A7G8BEE9_9BACT</name>
<feature type="domain" description="BIG2" evidence="2">
    <location>
        <begin position="382"/>
        <end position="463"/>
    </location>
</feature>
<evidence type="ECO:0000256" key="1">
    <source>
        <dbReference type="SAM" id="SignalP"/>
    </source>
</evidence>
<feature type="domain" description="BIG2" evidence="2">
    <location>
        <begin position="38"/>
        <end position="119"/>
    </location>
</feature>
<feature type="domain" description="BIG2" evidence="2">
    <location>
        <begin position="124"/>
        <end position="205"/>
    </location>
</feature>
<evidence type="ECO:0000259" key="2">
    <source>
        <dbReference type="SMART" id="SM00635"/>
    </source>
</evidence>
<dbReference type="RefSeq" id="WP_186741140.1">
    <property type="nucleotide sequence ID" value="NZ_CP060394.1"/>
</dbReference>
<dbReference type="KEGG" id="adin:H7849_17615"/>
<accession>A0A7G8BEE9</accession>
<feature type="domain" description="BIG2" evidence="2">
    <location>
        <begin position="296"/>
        <end position="377"/>
    </location>
</feature>
<keyword evidence="1" id="KW-0732">Signal</keyword>
<feature type="domain" description="BIG2" evidence="2">
    <location>
        <begin position="468"/>
        <end position="549"/>
    </location>
</feature>
<dbReference type="SUPFAM" id="SSF49373">
    <property type="entry name" value="Invasin/intimin cell-adhesion fragments"/>
    <property type="match status" value="5"/>
</dbReference>
<dbReference type="InterPro" id="IPR008964">
    <property type="entry name" value="Invasin/intimin_cell_adhesion"/>
</dbReference>
<evidence type="ECO:0000313" key="3">
    <source>
        <dbReference type="EMBL" id="QNI30919.1"/>
    </source>
</evidence>
<feature type="domain" description="BIG2" evidence="2">
    <location>
        <begin position="210"/>
        <end position="291"/>
    </location>
</feature>
<dbReference type="InterPro" id="IPR003343">
    <property type="entry name" value="Big_2"/>
</dbReference>
<dbReference type="AlphaFoldDB" id="A0A7G8BEE9"/>